<proteinExistence type="predicted"/>
<sequence length="341" mass="37807">MSINITSETYCNLYRSMKMIRYFEEAIESLYRKNMIRGSAHLYIGEEAIASGICEVLDKEDYILSTHRGHGHSIAKGLNPNFMMAELLGKKHGYCKGKGGSMHIGDSKEGILCSNGIVGGGMPISVGAGLAVKLNKKDNVIVCFFGDGAICQGNFHESLNMAAVWNLPIIFVCENNQWAISTNTKDTVAAKDIAALARAYGMKAVSIDGNDVNEVYKTAVEMREDVIKGNGPVFIEAKTYRLSGHYAGDSEVYRTKEEIKDAWKDEPIAVFEKWISENKQELVEELKKIDEECKGIMEEAVEFALNDSDPDLSTATEDMFVYGSAWERRDINENNFGQTGN</sequence>
<dbReference type="EMBL" id="FQTU01000003">
    <property type="protein sequence ID" value="SHE50722.1"/>
    <property type="molecule type" value="Genomic_DNA"/>
</dbReference>
<dbReference type="GO" id="GO:0004739">
    <property type="term" value="F:pyruvate dehydrogenase (acetyl-transferring) activity"/>
    <property type="evidence" value="ECO:0007669"/>
    <property type="project" value="TreeGrafter"/>
</dbReference>
<keyword evidence="5" id="KW-0670">Pyruvate</keyword>
<dbReference type="PANTHER" id="PTHR11516">
    <property type="entry name" value="PYRUVATE DEHYDROGENASE E1 COMPONENT, ALPHA SUBUNIT BACTERIAL AND ORGANELLAR"/>
    <property type="match status" value="1"/>
</dbReference>
<feature type="domain" description="Dehydrogenase E1 component" evidence="4">
    <location>
        <begin position="16"/>
        <end position="310"/>
    </location>
</feature>
<evidence type="ECO:0000313" key="6">
    <source>
        <dbReference type="Proteomes" id="UP000184251"/>
    </source>
</evidence>
<dbReference type="Pfam" id="PF00676">
    <property type="entry name" value="E1_dh"/>
    <property type="match status" value="1"/>
</dbReference>
<gene>
    <name evidence="5" type="ORF">SAMN02746064_00614</name>
</gene>
<dbReference type="RefSeq" id="WP_200789398.1">
    <property type="nucleotide sequence ID" value="NZ_FQTU01000003.1"/>
</dbReference>
<dbReference type="Proteomes" id="UP000184251">
    <property type="component" value="Unassembled WGS sequence"/>
</dbReference>
<dbReference type="InterPro" id="IPR001017">
    <property type="entry name" value="DH_E1"/>
</dbReference>
<dbReference type="CDD" id="cd02000">
    <property type="entry name" value="TPP_E1_PDC_ADC_BCADC"/>
    <property type="match status" value="1"/>
</dbReference>
<dbReference type="SUPFAM" id="SSF52518">
    <property type="entry name" value="Thiamin diphosphate-binding fold (THDP-binding)"/>
    <property type="match status" value="1"/>
</dbReference>
<dbReference type="AlphaFoldDB" id="A0A1M4U1V2"/>
<evidence type="ECO:0000256" key="1">
    <source>
        <dbReference type="ARBA" id="ARBA00001964"/>
    </source>
</evidence>
<accession>A0A1M4U1V2</accession>
<dbReference type="InterPro" id="IPR029061">
    <property type="entry name" value="THDP-binding"/>
</dbReference>
<evidence type="ECO:0000259" key="4">
    <source>
        <dbReference type="Pfam" id="PF00676"/>
    </source>
</evidence>
<dbReference type="InterPro" id="IPR050642">
    <property type="entry name" value="PDH_E1_Alpha_Subunit"/>
</dbReference>
<dbReference type="Gene3D" id="3.40.50.970">
    <property type="match status" value="1"/>
</dbReference>
<dbReference type="GO" id="GO:0006086">
    <property type="term" value="P:pyruvate decarboxylation to acetyl-CoA"/>
    <property type="evidence" value="ECO:0007669"/>
    <property type="project" value="TreeGrafter"/>
</dbReference>
<organism evidence="5 6">
    <name type="scientific">Alkalibacter saccharofermentans DSM 14828</name>
    <dbReference type="NCBI Taxonomy" id="1120975"/>
    <lineage>
        <taxon>Bacteria</taxon>
        <taxon>Bacillati</taxon>
        <taxon>Bacillota</taxon>
        <taxon>Clostridia</taxon>
        <taxon>Eubacteriales</taxon>
        <taxon>Eubacteriaceae</taxon>
        <taxon>Alkalibacter</taxon>
    </lineage>
</organism>
<evidence type="ECO:0000256" key="3">
    <source>
        <dbReference type="ARBA" id="ARBA00023052"/>
    </source>
</evidence>
<keyword evidence="6" id="KW-1185">Reference proteome</keyword>
<dbReference type="STRING" id="1120975.SAMN02746064_00614"/>
<keyword evidence="3" id="KW-0786">Thiamine pyrophosphate</keyword>
<reference evidence="5 6" key="1">
    <citation type="submission" date="2016-11" db="EMBL/GenBank/DDBJ databases">
        <authorList>
            <person name="Jaros S."/>
            <person name="Januszkiewicz K."/>
            <person name="Wedrychowicz H."/>
        </authorList>
    </citation>
    <scope>NUCLEOTIDE SEQUENCE [LARGE SCALE GENOMIC DNA]</scope>
    <source>
        <strain evidence="5 6">DSM 14828</strain>
    </source>
</reference>
<dbReference type="PANTHER" id="PTHR11516:SF60">
    <property type="entry name" value="PYRUVATE DEHYDROGENASE E1 COMPONENT SUBUNIT ALPHA"/>
    <property type="match status" value="1"/>
</dbReference>
<evidence type="ECO:0000313" key="5">
    <source>
        <dbReference type="EMBL" id="SHE50722.1"/>
    </source>
</evidence>
<name>A0A1M4U1V2_9FIRM</name>
<comment type="cofactor">
    <cofactor evidence="1">
        <name>thiamine diphosphate</name>
        <dbReference type="ChEBI" id="CHEBI:58937"/>
    </cofactor>
</comment>
<protein>
    <submittedName>
        <fullName evidence="5">Pyruvate dehydrogenase E1 component alpha subunit</fullName>
    </submittedName>
</protein>
<evidence type="ECO:0000256" key="2">
    <source>
        <dbReference type="ARBA" id="ARBA00023002"/>
    </source>
</evidence>
<keyword evidence="2" id="KW-0560">Oxidoreductase</keyword>